<name>A0A081B811_9HYPH</name>
<evidence type="ECO:0000256" key="1">
    <source>
        <dbReference type="SAM" id="MobiDB-lite"/>
    </source>
</evidence>
<dbReference type="Proteomes" id="UP000028702">
    <property type="component" value="Unassembled WGS sequence"/>
</dbReference>
<comment type="caution">
    <text evidence="2">The sequence shown here is derived from an EMBL/GenBank/DDBJ whole genome shotgun (WGS) entry which is preliminary data.</text>
</comment>
<dbReference type="InterPro" id="IPR006597">
    <property type="entry name" value="Sel1-like"/>
</dbReference>
<dbReference type="EMBL" id="BBIO01000002">
    <property type="protein sequence ID" value="GAK44179.1"/>
    <property type="molecule type" value="Genomic_DNA"/>
</dbReference>
<dbReference type="AlphaFoldDB" id="A0A081B811"/>
<organism evidence="2 3">
    <name type="scientific">Tepidicaulis marinus</name>
    <dbReference type="NCBI Taxonomy" id="1333998"/>
    <lineage>
        <taxon>Bacteria</taxon>
        <taxon>Pseudomonadati</taxon>
        <taxon>Pseudomonadota</taxon>
        <taxon>Alphaproteobacteria</taxon>
        <taxon>Hyphomicrobiales</taxon>
        <taxon>Parvibaculaceae</taxon>
        <taxon>Tepidicaulis</taxon>
    </lineage>
</organism>
<dbReference type="InterPro" id="IPR011990">
    <property type="entry name" value="TPR-like_helical_dom_sf"/>
</dbReference>
<accession>A0A081B811</accession>
<gene>
    <name evidence="2" type="ORF">M2A_0678</name>
</gene>
<sequence>MARVQIDALQKCEMAAEGGQSEALYSLGLIYATGKGVDVDYVTAHKWFNLAAMRGNHAARDCRTEIARDMSPDQIADAQRQAREWLSQH</sequence>
<proteinExistence type="predicted"/>
<dbReference type="SMART" id="SM00671">
    <property type="entry name" value="SEL1"/>
    <property type="match status" value="1"/>
</dbReference>
<evidence type="ECO:0000313" key="2">
    <source>
        <dbReference type="EMBL" id="GAK44179.1"/>
    </source>
</evidence>
<protein>
    <submittedName>
        <fullName evidence="2">Sel1 domain-containing protein</fullName>
    </submittedName>
</protein>
<keyword evidence="3" id="KW-1185">Reference proteome</keyword>
<reference evidence="2 3" key="1">
    <citation type="submission" date="2014-07" db="EMBL/GenBank/DDBJ databases">
        <title>Tepidicaulis marinum gen. nov., sp. nov., a novel marine bacterium denitrifying nitrate to nitrous oxide strictly under microaerobic conditions.</title>
        <authorList>
            <person name="Takeuchi M."/>
            <person name="Yamagishi T."/>
            <person name="Kamagata Y."/>
            <person name="Oshima K."/>
            <person name="Hattori M."/>
            <person name="Katayama T."/>
            <person name="Hanada S."/>
            <person name="Tamaki H."/>
            <person name="Marumo K."/>
            <person name="Maeda H."/>
            <person name="Nedachi M."/>
            <person name="Iwasaki W."/>
            <person name="Suwa Y."/>
            <person name="Sakata S."/>
        </authorList>
    </citation>
    <scope>NUCLEOTIDE SEQUENCE [LARGE SCALE GENOMIC DNA]</scope>
    <source>
        <strain evidence="2 3">MA2</strain>
    </source>
</reference>
<dbReference type="RefSeq" id="WP_045442912.1">
    <property type="nucleotide sequence ID" value="NZ_BBIO01000002.1"/>
</dbReference>
<dbReference type="Pfam" id="PF08238">
    <property type="entry name" value="Sel1"/>
    <property type="match status" value="1"/>
</dbReference>
<dbReference type="SUPFAM" id="SSF81901">
    <property type="entry name" value="HCP-like"/>
    <property type="match status" value="1"/>
</dbReference>
<dbReference type="STRING" id="1333998.M2A_0678"/>
<dbReference type="eggNOG" id="COG0790">
    <property type="taxonomic scope" value="Bacteria"/>
</dbReference>
<dbReference type="Gene3D" id="1.25.40.10">
    <property type="entry name" value="Tetratricopeptide repeat domain"/>
    <property type="match status" value="1"/>
</dbReference>
<feature type="region of interest" description="Disordered" evidence="1">
    <location>
        <begin position="70"/>
        <end position="89"/>
    </location>
</feature>
<evidence type="ECO:0000313" key="3">
    <source>
        <dbReference type="Proteomes" id="UP000028702"/>
    </source>
</evidence>